<reference evidence="1 2" key="1">
    <citation type="submission" date="2016-07" db="EMBL/GenBank/DDBJ databases">
        <title>Pervasive Adenine N6-methylation of Active Genes in Fungi.</title>
        <authorList>
            <consortium name="DOE Joint Genome Institute"/>
            <person name="Mondo S.J."/>
            <person name="Dannebaum R.O."/>
            <person name="Kuo R.C."/>
            <person name="Labutti K."/>
            <person name="Haridas S."/>
            <person name="Kuo A."/>
            <person name="Salamov A."/>
            <person name="Ahrendt S.R."/>
            <person name="Lipzen A."/>
            <person name="Sullivan W."/>
            <person name="Andreopoulos W.B."/>
            <person name="Clum A."/>
            <person name="Lindquist E."/>
            <person name="Daum C."/>
            <person name="Ramamoorthy G.K."/>
            <person name="Gryganskyi A."/>
            <person name="Culley D."/>
            <person name="Magnuson J.K."/>
            <person name="James T.Y."/>
            <person name="O'Malley M.A."/>
            <person name="Stajich J.E."/>
            <person name="Spatafora J.W."/>
            <person name="Visel A."/>
            <person name="Grigoriev I.V."/>
        </authorList>
    </citation>
    <scope>NUCLEOTIDE SEQUENCE [LARGE SCALE GENOMIC DNA]</scope>
    <source>
        <strain evidence="1 2">NRRL 3116</strain>
    </source>
</reference>
<dbReference type="AlphaFoldDB" id="A0A1Y2GKH2"/>
<proteinExistence type="predicted"/>
<comment type="caution">
    <text evidence="1">The sequence shown here is derived from an EMBL/GenBank/DDBJ whole genome shotgun (WGS) entry which is preliminary data.</text>
</comment>
<protein>
    <submittedName>
        <fullName evidence="1">Uncharacterized protein</fullName>
    </submittedName>
</protein>
<organism evidence="1 2">
    <name type="scientific">Lobosporangium transversale</name>
    <dbReference type="NCBI Taxonomy" id="64571"/>
    <lineage>
        <taxon>Eukaryota</taxon>
        <taxon>Fungi</taxon>
        <taxon>Fungi incertae sedis</taxon>
        <taxon>Mucoromycota</taxon>
        <taxon>Mortierellomycotina</taxon>
        <taxon>Mortierellomycetes</taxon>
        <taxon>Mortierellales</taxon>
        <taxon>Mortierellaceae</taxon>
        <taxon>Lobosporangium</taxon>
    </lineage>
</organism>
<evidence type="ECO:0000313" key="2">
    <source>
        <dbReference type="Proteomes" id="UP000193648"/>
    </source>
</evidence>
<keyword evidence="2" id="KW-1185">Reference proteome</keyword>
<dbReference type="GeneID" id="33570695"/>
<accession>A0A1Y2GKH2</accession>
<dbReference type="EMBL" id="MCFF01000022">
    <property type="protein sequence ID" value="ORZ13796.1"/>
    <property type="molecule type" value="Genomic_DNA"/>
</dbReference>
<dbReference type="RefSeq" id="XP_021880580.1">
    <property type="nucleotide sequence ID" value="XM_022028852.1"/>
</dbReference>
<gene>
    <name evidence="1" type="ORF">BCR41DRAFT_396969</name>
</gene>
<name>A0A1Y2GKH2_9FUNG</name>
<sequence length="310" mass="35675">MEVVDVFPFFEEMEVPTTEVDMSYVWSVEDDMLNFYFSYVRLSHMWLTFASFRRSRNENHPLVLQTLASKIHKKLLETFSQDTKAVLYFDSSSTIQKTKARNSPPKEESKKGTYTEFKIDNILQPLDANRHQWVVVAMQQINDYTNHVPAKSFSKIWLQVESEIETKRVIVASATNKVTTADNTSTLAIIMPIKTKTFRTSGKRLTTEKVEGGSKIEYKESYVKQGFKNGMSAASYRRPERWKRQWQKGVLKNIVGDVINKYFKAVTLSIGTLTPCPQRSAEFVLFQRLSQSEQSTTGHDIKVPKEAPTI</sequence>
<dbReference type="InParanoid" id="A0A1Y2GKH2"/>
<evidence type="ECO:0000313" key="1">
    <source>
        <dbReference type="EMBL" id="ORZ13796.1"/>
    </source>
</evidence>
<dbReference type="Proteomes" id="UP000193648">
    <property type="component" value="Unassembled WGS sequence"/>
</dbReference>